<dbReference type="Pfam" id="PF13360">
    <property type="entry name" value="PQQ_2"/>
    <property type="match status" value="1"/>
</dbReference>
<reference evidence="4 7" key="2">
    <citation type="submission" date="2021-01" db="EMBL/GenBank/DDBJ databases">
        <title>Whole genome shotgun sequence of Cellulomonas oligotrophica NBRC 109435.</title>
        <authorList>
            <person name="Komaki H."/>
            <person name="Tamura T."/>
        </authorList>
    </citation>
    <scope>NUCLEOTIDE SEQUENCE [LARGE SCALE GENOMIC DNA]</scope>
    <source>
        <strain evidence="4 7">NBRC 109435</strain>
    </source>
</reference>
<dbReference type="Gene3D" id="2.130.10.10">
    <property type="entry name" value="YVTN repeat-like/Quinoprotein amine dehydrogenase"/>
    <property type="match status" value="1"/>
</dbReference>
<evidence type="ECO:0000256" key="1">
    <source>
        <dbReference type="SAM" id="MobiDB-lite"/>
    </source>
</evidence>
<reference evidence="5 6" key="1">
    <citation type="submission" date="2020-07" db="EMBL/GenBank/DDBJ databases">
        <title>Sequencing the genomes of 1000 actinobacteria strains.</title>
        <authorList>
            <person name="Klenk H.-P."/>
        </authorList>
    </citation>
    <scope>NUCLEOTIDE SEQUENCE [LARGE SCALE GENOMIC DNA]</scope>
    <source>
        <strain evidence="5 6">DSM 24482</strain>
    </source>
</reference>
<gene>
    <name evidence="5" type="ORF">BKA21_002985</name>
    <name evidence="4" type="ORF">Col01nite_32450</name>
</gene>
<feature type="compositionally biased region" description="Acidic residues" evidence="1">
    <location>
        <begin position="10"/>
        <end position="31"/>
    </location>
</feature>
<keyword evidence="7" id="KW-1185">Reference proteome</keyword>
<dbReference type="AlphaFoldDB" id="A0A7Y9FJY9"/>
<feature type="domain" description="Pyrrolo-quinoline quinone repeat" evidence="3">
    <location>
        <begin position="346"/>
        <end position="490"/>
    </location>
</feature>
<dbReference type="EMBL" id="JACCBK010000001">
    <property type="protein sequence ID" value="NYD87436.1"/>
    <property type="molecule type" value="Genomic_DNA"/>
</dbReference>
<evidence type="ECO:0000313" key="6">
    <source>
        <dbReference type="Proteomes" id="UP000577956"/>
    </source>
</evidence>
<evidence type="ECO:0000256" key="2">
    <source>
        <dbReference type="SAM" id="Phobius"/>
    </source>
</evidence>
<keyword evidence="2" id="KW-0812">Transmembrane</keyword>
<evidence type="ECO:0000313" key="5">
    <source>
        <dbReference type="EMBL" id="NYD87436.1"/>
    </source>
</evidence>
<evidence type="ECO:0000313" key="7">
    <source>
        <dbReference type="Proteomes" id="UP000618382"/>
    </source>
</evidence>
<feature type="region of interest" description="Disordered" evidence="1">
    <location>
        <begin position="1"/>
        <end position="50"/>
    </location>
</feature>
<dbReference type="InterPro" id="IPR011047">
    <property type="entry name" value="Quinoprotein_ADH-like_sf"/>
</dbReference>
<name>A0A7Y9FJY9_9CELL</name>
<feature type="transmembrane region" description="Helical" evidence="2">
    <location>
        <begin position="54"/>
        <end position="76"/>
    </location>
</feature>
<evidence type="ECO:0000259" key="3">
    <source>
        <dbReference type="Pfam" id="PF13360"/>
    </source>
</evidence>
<protein>
    <submittedName>
        <fullName evidence="5">Outer membrane protein assembly factor BamB</fullName>
    </submittedName>
</protein>
<dbReference type="SUPFAM" id="SSF50998">
    <property type="entry name" value="Quinoprotein alcohol dehydrogenase-like"/>
    <property type="match status" value="1"/>
</dbReference>
<sequence>MGAKQRHEVELDEGPDDGDPGESEPEDDDPDDRGAPPDAVVRPGRGGRWRPRRAHVLGAAAVVALALGLVGAQLVVDHRARARLADLAGLPGVVTDLGAPPRFTPEDLRRTGEPAVEQELVAADGTRPRVVLRTSRDVVRLDGDDPDGSTGWTFVLWAAGDPPTEDAAAWAPFQPSCVRTPDDASIVTCLTGDGAVSLDGDGTDRPRTWARLLAIDVVDGSTPYERDLDLPAPTRLQGAGDVLVGGTRVPDGDDGDLVDVVTAFDAATGAERWAARVPVPDEIEGYAGEPELVLTPDAVAVLGTSEVTVLSTVDGAVLRAPDGADLDGALAAPGRPGDAELLVLGTGAGTILWSPAGEVELEGEVLPVGVDDGSLDGLVLTTVDGDLLGSDRDGTERWRATGAEGWTGMVVGGRVVVLDDATLRCVDGESGRALWEVPVDEGMTLALTDGRRVLLQQSGWASSQVSDDTTTELVAVDLADGDEAWRTTLPGIGWLDVVAGRLVAYAPDGASVTFGADGRPVR</sequence>
<organism evidence="5 6">
    <name type="scientific">Cellulomonas oligotrophica</name>
    <dbReference type="NCBI Taxonomy" id="931536"/>
    <lineage>
        <taxon>Bacteria</taxon>
        <taxon>Bacillati</taxon>
        <taxon>Actinomycetota</taxon>
        <taxon>Actinomycetes</taxon>
        <taxon>Micrococcales</taxon>
        <taxon>Cellulomonadaceae</taxon>
        <taxon>Cellulomonas</taxon>
    </lineage>
</organism>
<accession>A0A7Y9FJY9</accession>
<keyword evidence="2" id="KW-0472">Membrane</keyword>
<dbReference type="InterPro" id="IPR002372">
    <property type="entry name" value="PQQ_rpt_dom"/>
</dbReference>
<dbReference type="EMBL" id="BONN01000012">
    <property type="protein sequence ID" value="GIG34086.1"/>
    <property type="molecule type" value="Genomic_DNA"/>
</dbReference>
<dbReference type="Proteomes" id="UP000618382">
    <property type="component" value="Unassembled WGS sequence"/>
</dbReference>
<evidence type="ECO:0000313" key="4">
    <source>
        <dbReference type="EMBL" id="GIG34086.1"/>
    </source>
</evidence>
<dbReference type="RefSeq" id="WP_140459778.1">
    <property type="nucleotide sequence ID" value="NZ_BAABFI010000007.1"/>
</dbReference>
<dbReference type="Proteomes" id="UP000577956">
    <property type="component" value="Unassembled WGS sequence"/>
</dbReference>
<keyword evidence="2" id="KW-1133">Transmembrane helix</keyword>
<dbReference type="InterPro" id="IPR015943">
    <property type="entry name" value="WD40/YVTN_repeat-like_dom_sf"/>
</dbReference>
<comment type="caution">
    <text evidence="5">The sequence shown here is derived from an EMBL/GenBank/DDBJ whole genome shotgun (WGS) entry which is preliminary data.</text>
</comment>
<proteinExistence type="predicted"/>